<comment type="caution">
    <text evidence="1">The sequence shown here is derived from an EMBL/GenBank/DDBJ whole genome shotgun (WGS) entry which is preliminary data.</text>
</comment>
<organism evidence="1 2">
    <name type="scientific">Bauhinia variegata</name>
    <name type="common">Purple orchid tree</name>
    <name type="synonym">Phanera variegata</name>
    <dbReference type="NCBI Taxonomy" id="167791"/>
    <lineage>
        <taxon>Eukaryota</taxon>
        <taxon>Viridiplantae</taxon>
        <taxon>Streptophyta</taxon>
        <taxon>Embryophyta</taxon>
        <taxon>Tracheophyta</taxon>
        <taxon>Spermatophyta</taxon>
        <taxon>Magnoliopsida</taxon>
        <taxon>eudicotyledons</taxon>
        <taxon>Gunneridae</taxon>
        <taxon>Pentapetalae</taxon>
        <taxon>rosids</taxon>
        <taxon>fabids</taxon>
        <taxon>Fabales</taxon>
        <taxon>Fabaceae</taxon>
        <taxon>Cercidoideae</taxon>
        <taxon>Cercideae</taxon>
        <taxon>Bauhiniinae</taxon>
        <taxon>Bauhinia</taxon>
    </lineage>
</organism>
<protein>
    <submittedName>
        <fullName evidence="1">Uncharacterized protein</fullName>
    </submittedName>
</protein>
<evidence type="ECO:0000313" key="2">
    <source>
        <dbReference type="Proteomes" id="UP000828941"/>
    </source>
</evidence>
<sequence length="285" mass="31867">MFIYTEVDKTFLFLLTVRGANPTTDLPFSSRPHSPLFLCKSAFRIQSHARIRKEAAMASDPWLREFNEASKLSEEVKGMISAKSSLPPSGPETQRHLSAARRKITILRTKLETLQSLLSTLPSKQQISGKEMNRRQDLLTNLGSKTNQMATSLNMSGFANRDSLFGPDKKSEEVMNKAAGLDNQGLVGFQRQIIKEQDGDLEKLEETVVSTKHIALAVNEELGLQTRLLDNIDQHVDSTNSRLQTVQKRLAMLNKRTKGGCSCMIPLILSIVSLIVVAWLLIKYL</sequence>
<evidence type="ECO:0000313" key="1">
    <source>
        <dbReference type="EMBL" id="KAI4348558.1"/>
    </source>
</evidence>
<dbReference type="Proteomes" id="UP000828941">
    <property type="component" value="Chromosome 4"/>
</dbReference>
<reference evidence="1 2" key="1">
    <citation type="journal article" date="2022" name="DNA Res.">
        <title>Chromosomal-level genome assembly of the orchid tree Bauhinia variegata (Leguminosae; Cercidoideae) supports the allotetraploid origin hypothesis of Bauhinia.</title>
        <authorList>
            <person name="Zhong Y."/>
            <person name="Chen Y."/>
            <person name="Zheng D."/>
            <person name="Pang J."/>
            <person name="Liu Y."/>
            <person name="Luo S."/>
            <person name="Meng S."/>
            <person name="Qian L."/>
            <person name="Wei D."/>
            <person name="Dai S."/>
            <person name="Zhou R."/>
        </authorList>
    </citation>
    <scope>NUCLEOTIDE SEQUENCE [LARGE SCALE GENOMIC DNA]</scope>
    <source>
        <strain evidence="1">BV-YZ2020</strain>
    </source>
</reference>
<accession>A0ACB9PJ98</accession>
<name>A0ACB9PJ98_BAUVA</name>
<gene>
    <name evidence="1" type="ORF">L6164_009268</name>
</gene>
<keyword evidence="2" id="KW-1185">Reference proteome</keyword>
<dbReference type="EMBL" id="CM039429">
    <property type="protein sequence ID" value="KAI4348558.1"/>
    <property type="molecule type" value="Genomic_DNA"/>
</dbReference>
<proteinExistence type="predicted"/>